<feature type="compositionally biased region" description="Polar residues" evidence="1">
    <location>
        <begin position="165"/>
        <end position="181"/>
    </location>
</feature>
<dbReference type="AlphaFoldDB" id="A0A7J6BU42"/>
<feature type="compositionally biased region" description="Pro residues" evidence="1">
    <location>
        <begin position="183"/>
        <end position="193"/>
    </location>
</feature>
<protein>
    <submittedName>
        <fullName evidence="2">Uncharacterized protein</fullName>
    </submittedName>
</protein>
<sequence>MKRNKLLNRCEEREASPTLSPNDAVLPCTERERRLVKYPDFILPANVRLTVHLSVPVRKPRKSSYCWKWSGGSTSTTTKLNEGSHCLSHEPFDESYDERSHCLSHEPIRRVLRRKKPLSVPRAYSTSLTTKEATVCPTSLYNVPYDERSPCLSHEQPREEYTYQEHGNSTYQHPSPLSSLKPQPRPSPCFYPF</sequence>
<dbReference type="Proteomes" id="UP000579812">
    <property type="component" value="Unassembled WGS sequence"/>
</dbReference>
<dbReference type="EMBL" id="JAAMOB010000021">
    <property type="protein sequence ID" value="KAF4098334.1"/>
    <property type="molecule type" value="Genomic_DNA"/>
</dbReference>
<evidence type="ECO:0000313" key="3">
    <source>
        <dbReference type="Proteomes" id="UP000579812"/>
    </source>
</evidence>
<gene>
    <name evidence="2" type="ORF">G5714_020364</name>
</gene>
<evidence type="ECO:0000256" key="1">
    <source>
        <dbReference type="SAM" id="MobiDB-lite"/>
    </source>
</evidence>
<reference evidence="2 3" key="1">
    <citation type="submission" date="2020-04" db="EMBL/GenBank/DDBJ databases">
        <title>Chromosome-level genome assembly of a cyprinid fish Onychostoma macrolepis by integration of Nanopore Sequencing, Bionano and Hi-C technology.</title>
        <authorList>
            <person name="Wang D."/>
        </authorList>
    </citation>
    <scope>NUCLEOTIDE SEQUENCE [LARGE SCALE GENOMIC DNA]</scope>
    <source>
        <strain evidence="2">SWU-2019</strain>
        <tissue evidence="2">Muscle</tissue>
    </source>
</reference>
<accession>A0A7J6BU42</accession>
<keyword evidence="3" id="KW-1185">Reference proteome</keyword>
<name>A0A7J6BU42_9TELE</name>
<comment type="caution">
    <text evidence="2">The sequence shown here is derived from an EMBL/GenBank/DDBJ whole genome shotgun (WGS) entry which is preliminary data.</text>
</comment>
<proteinExistence type="predicted"/>
<evidence type="ECO:0000313" key="2">
    <source>
        <dbReference type="EMBL" id="KAF4098334.1"/>
    </source>
</evidence>
<feature type="region of interest" description="Disordered" evidence="1">
    <location>
        <begin position="155"/>
        <end position="193"/>
    </location>
</feature>
<organism evidence="2 3">
    <name type="scientific">Onychostoma macrolepis</name>
    <dbReference type="NCBI Taxonomy" id="369639"/>
    <lineage>
        <taxon>Eukaryota</taxon>
        <taxon>Metazoa</taxon>
        <taxon>Chordata</taxon>
        <taxon>Craniata</taxon>
        <taxon>Vertebrata</taxon>
        <taxon>Euteleostomi</taxon>
        <taxon>Actinopterygii</taxon>
        <taxon>Neopterygii</taxon>
        <taxon>Teleostei</taxon>
        <taxon>Ostariophysi</taxon>
        <taxon>Cypriniformes</taxon>
        <taxon>Cyprinidae</taxon>
        <taxon>Acrossocheilinae</taxon>
        <taxon>Onychostoma</taxon>
    </lineage>
</organism>